<evidence type="ECO:0000313" key="1">
    <source>
        <dbReference type="EMBL" id="GAJ15780.1"/>
    </source>
</evidence>
<accession>X1VWT6</accession>
<comment type="caution">
    <text evidence="1">The sequence shown here is derived from an EMBL/GenBank/DDBJ whole genome shotgun (WGS) entry which is preliminary data.</text>
</comment>
<dbReference type="AlphaFoldDB" id="X1VWT6"/>
<evidence type="ECO:0008006" key="2">
    <source>
        <dbReference type="Google" id="ProtNLM"/>
    </source>
</evidence>
<gene>
    <name evidence="1" type="ORF">S12H4_46416</name>
</gene>
<reference evidence="1" key="1">
    <citation type="journal article" date="2014" name="Front. Microbiol.">
        <title>High frequency of phylogenetically diverse reductive dehalogenase-homologous genes in deep subseafloor sedimentary metagenomes.</title>
        <authorList>
            <person name="Kawai M."/>
            <person name="Futagami T."/>
            <person name="Toyoda A."/>
            <person name="Takaki Y."/>
            <person name="Nishi S."/>
            <person name="Hori S."/>
            <person name="Arai W."/>
            <person name="Tsubouchi T."/>
            <person name="Morono Y."/>
            <person name="Uchiyama I."/>
            <person name="Ito T."/>
            <person name="Fujiyama A."/>
            <person name="Inagaki F."/>
            <person name="Takami H."/>
        </authorList>
    </citation>
    <scope>NUCLEOTIDE SEQUENCE</scope>
    <source>
        <strain evidence="1">Expedition CK06-06</strain>
    </source>
</reference>
<sequence length="154" mass="17892">MYLAWEDFLEESFVRYLCGAQTASRYSPKCYLKPKSLSHALDMLRQHRRYIDWTDASFIIQISNLYFEEGKPYTRALNPILSDLKYMNIIRNSIAHRSESARINLDNATRDLLGYRPIKLSAGLLLETIAPGKTQTLFDVYLDIIKLASRRIIP</sequence>
<organism evidence="1">
    <name type="scientific">marine sediment metagenome</name>
    <dbReference type="NCBI Taxonomy" id="412755"/>
    <lineage>
        <taxon>unclassified sequences</taxon>
        <taxon>metagenomes</taxon>
        <taxon>ecological metagenomes</taxon>
    </lineage>
</organism>
<name>X1VWT6_9ZZZZ</name>
<proteinExistence type="predicted"/>
<protein>
    <recommendedName>
        <fullName evidence="2">RiboL-PSP-HEPN domain-containing protein</fullName>
    </recommendedName>
</protein>
<dbReference type="EMBL" id="BARW01028801">
    <property type="protein sequence ID" value="GAJ15780.1"/>
    <property type="molecule type" value="Genomic_DNA"/>
</dbReference>